<evidence type="ECO:0000313" key="6">
    <source>
        <dbReference type="EMBL" id="SFN01536.1"/>
    </source>
</evidence>
<comment type="similarity">
    <text evidence="1 5">Belongs to the universal ribosomal protein uL29 family.</text>
</comment>
<dbReference type="RefSeq" id="WP_092907630.1">
    <property type="nucleotide sequence ID" value="NZ_FOUZ01000005.1"/>
</dbReference>
<dbReference type="Proteomes" id="UP000199149">
    <property type="component" value="Unassembled WGS sequence"/>
</dbReference>
<gene>
    <name evidence="5" type="primary">rpmC</name>
    <name evidence="6" type="ORF">SAMN05421738_105184</name>
</gene>
<dbReference type="PROSITE" id="PS00579">
    <property type="entry name" value="RIBOSOMAL_L29"/>
    <property type="match status" value="1"/>
</dbReference>
<dbReference type="HAMAP" id="MF_00374">
    <property type="entry name" value="Ribosomal_uL29"/>
    <property type="match status" value="1"/>
</dbReference>
<dbReference type="Pfam" id="PF00831">
    <property type="entry name" value="Ribosomal_L29"/>
    <property type="match status" value="1"/>
</dbReference>
<dbReference type="STRING" id="684065.SAMN05421738_105184"/>
<dbReference type="GO" id="GO:1990904">
    <property type="term" value="C:ribonucleoprotein complex"/>
    <property type="evidence" value="ECO:0007669"/>
    <property type="project" value="UniProtKB-KW"/>
</dbReference>
<name>A0A1I4VKH8_9FLAO</name>
<dbReference type="NCBIfam" id="TIGR00012">
    <property type="entry name" value="L29"/>
    <property type="match status" value="1"/>
</dbReference>
<dbReference type="EMBL" id="FOUZ01000005">
    <property type="protein sequence ID" value="SFN01536.1"/>
    <property type="molecule type" value="Genomic_DNA"/>
</dbReference>
<reference evidence="7" key="1">
    <citation type="submission" date="2016-10" db="EMBL/GenBank/DDBJ databases">
        <authorList>
            <person name="Varghese N."/>
            <person name="Submissions S."/>
        </authorList>
    </citation>
    <scope>NUCLEOTIDE SEQUENCE [LARGE SCALE GENOMIC DNA]</scope>
    <source>
        <strain evidence="7">XJ109</strain>
    </source>
</reference>
<protein>
    <recommendedName>
        <fullName evidence="4 5">Large ribosomal subunit protein uL29</fullName>
    </recommendedName>
</protein>
<accession>A0A1I4VKH8</accession>
<keyword evidence="2 5" id="KW-0689">Ribosomal protein</keyword>
<evidence type="ECO:0000256" key="5">
    <source>
        <dbReference type="HAMAP-Rule" id="MF_00374"/>
    </source>
</evidence>
<evidence type="ECO:0000313" key="7">
    <source>
        <dbReference type="Proteomes" id="UP000199149"/>
    </source>
</evidence>
<dbReference type="GO" id="GO:0005840">
    <property type="term" value="C:ribosome"/>
    <property type="evidence" value="ECO:0007669"/>
    <property type="project" value="UniProtKB-KW"/>
</dbReference>
<evidence type="ECO:0000256" key="1">
    <source>
        <dbReference type="ARBA" id="ARBA00009254"/>
    </source>
</evidence>
<dbReference type="CDD" id="cd00427">
    <property type="entry name" value="Ribosomal_L29_HIP"/>
    <property type="match status" value="1"/>
</dbReference>
<dbReference type="GO" id="GO:0003735">
    <property type="term" value="F:structural constituent of ribosome"/>
    <property type="evidence" value="ECO:0007669"/>
    <property type="project" value="InterPro"/>
</dbReference>
<sequence>MKAADIRNLSVEELQVKITEEQANYDQLKLTNAVSPVANPIGIRQLRKTIARLNTVLNEKKS</sequence>
<dbReference type="AlphaFoldDB" id="A0A1I4VKH8"/>
<dbReference type="InterPro" id="IPR036049">
    <property type="entry name" value="Ribosomal_uL29_sf"/>
</dbReference>
<dbReference type="InterPro" id="IPR018254">
    <property type="entry name" value="Ribosomal_uL29_CS"/>
</dbReference>
<dbReference type="OrthoDB" id="5296761at2"/>
<dbReference type="Gene3D" id="1.10.287.310">
    <property type="match status" value="1"/>
</dbReference>
<proteinExistence type="inferred from homology"/>
<evidence type="ECO:0000256" key="2">
    <source>
        <dbReference type="ARBA" id="ARBA00022980"/>
    </source>
</evidence>
<dbReference type="SUPFAM" id="SSF46561">
    <property type="entry name" value="Ribosomal protein L29 (L29p)"/>
    <property type="match status" value="1"/>
</dbReference>
<keyword evidence="7" id="KW-1185">Reference proteome</keyword>
<keyword evidence="3 5" id="KW-0687">Ribonucleoprotein</keyword>
<dbReference type="InterPro" id="IPR001854">
    <property type="entry name" value="Ribosomal_uL29"/>
</dbReference>
<evidence type="ECO:0000256" key="3">
    <source>
        <dbReference type="ARBA" id="ARBA00023274"/>
    </source>
</evidence>
<evidence type="ECO:0000256" key="4">
    <source>
        <dbReference type="ARBA" id="ARBA00035204"/>
    </source>
</evidence>
<organism evidence="6 7">
    <name type="scientific">Algoriella xinjiangensis</name>
    <dbReference type="NCBI Taxonomy" id="684065"/>
    <lineage>
        <taxon>Bacteria</taxon>
        <taxon>Pseudomonadati</taxon>
        <taxon>Bacteroidota</taxon>
        <taxon>Flavobacteriia</taxon>
        <taxon>Flavobacteriales</taxon>
        <taxon>Weeksellaceae</taxon>
        <taxon>Algoriella</taxon>
    </lineage>
</organism>
<dbReference type="GO" id="GO:0006412">
    <property type="term" value="P:translation"/>
    <property type="evidence" value="ECO:0007669"/>
    <property type="project" value="UniProtKB-UniRule"/>
</dbReference>